<feature type="domain" description="NAD-dependent epimerase/dehydratase" evidence="3">
    <location>
        <begin position="10"/>
        <end position="259"/>
    </location>
</feature>
<dbReference type="InterPro" id="IPR036291">
    <property type="entry name" value="NAD(P)-bd_dom_sf"/>
</dbReference>
<dbReference type="EMBL" id="JAPEVG010000023">
    <property type="protein sequence ID" value="KAJ8495522.1"/>
    <property type="molecule type" value="Genomic_DNA"/>
</dbReference>
<evidence type="ECO:0000313" key="5">
    <source>
        <dbReference type="Proteomes" id="UP001215151"/>
    </source>
</evidence>
<dbReference type="Gene3D" id="3.40.50.720">
    <property type="entry name" value="NAD(P)-binding Rossmann-like Domain"/>
    <property type="match status" value="1"/>
</dbReference>
<dbReference type="PANTHER" id="PTHR10366">
    <property type="entry name" value="NAD DEPENDENT EPIMERASE/DEHYDRATASE"/>
    <property type="match status" value="1"/>
</dbReference>
<accession>A0AAD7U1N3</accession>
<dbReference type="Pfam" id="PF01370">
    <property type="entry name" value="Epimerase"/>
    <property type="match status" value="1"/>
</dbReference>
<dbReference type="Proteomes" id="UP001215151">
    <property type="component" value="Unassembled WGS sequence"/>
</dbReference>
<evidence type="ECO:0000256" key="1">
    <source>
        <dbReference type="ARBA" id="ARBA00023002"/>
    </source>
</evidence>
<gene>
    <name evidence="4" type="ORF">ONZ51_g1658</name>
</gene>
<comment type="similarity">
    <text evidence="2">Belongs to the NAD(P)-dependent epimerase/dehydratase family. Dihydroflavonol-4-reductase subfamily.</text>
</comment>
<keyword evidence="1" id="KW-0560">Oxidoreductase</keyword>
<keyword evidence="5" id="KW-1185">Reference proteome</keyword>
<name>A0AAD7U1N3_9APHY</name>
<organism evidence="4 5">
    <name type="scientific">Trametes cubensis</name>
    <dbReference type="NCBI Taxonomy" id="1111947"/>
    <lineage>
        <taxon>Eukaryota</taxon>
        <taxon>Fungi</taxon>
        <taxon>Dikarya</taxon>
        <taxon>Basidiomycota</taxon>
        <taxon>Agaricomycotina</taxon>
        <taxon>Agaricomycetes</taxon>
        <taxon>Polyporales</taxon>
        <taxon>Polyporaceae</taxon>
        <taxon>Trametes</taxon>
    </lineage>
</organism>
<evidence type="ECO:0000259" key="3">
    <source>
        <dbReference type="Pfam" id="PF01370"/>
    </source>
</evidence>
<dbReference type="PANTHER" id="PTHR10366:SF564">
    <property type="entry name" value="STEROL-4-ALPHA-CARBOXYLATE 3-DEHYDROGENASE, DECARBOXYLATING"/>
    <property type="match status" value="1"/>
</dbReference>
<reference evidence="4" key="1">
    <citation type="submission" date="2022-11" db="EMBL/GenBank/DDBJ databases">
        <title>Genome Sequence of Cubamyces cubensis.</title>
        <authorList>
            <person name="Buettner E."/>
        </authorList>
    </citation>
    <scope>NUCLEOTIDE SEQUENCE</scope>
    <source>
        <strain evidence="4">MPL-01</strain>
    </source>
</reference>
<sequence>MPALYPPAKVLVTGANGFVGCWVVYQLLEAGYAVRAAVRTSDKARTLTTQVASKYSPELFARDAFECVVVPDIAAEGAFDEGLLGVEGVIHTATPVRFDLDDPAEYIEPAVKGTLGILHSAAKHSTVKRIVFTSSIAAVADIIRPPPATVIRTEDDWNDSSVELVEKTGKAASGVDKYSTSKVKSEKAAWSFYEENKHTLSYDFSVVAPAWIFGHMMLAWTQMFQVPAPPPSSPSAIYNYVHIFDVAQMHLRVLGIEDAGGKRFLASAGPSNFQDWYDATSTLDGGHFRLLGFETLHPPRTLRPDEEKEALPAHTVFSGKRAEKELGIVYKPLAEMIRDIVEDFGGRGWLKHLEN</sequence>
<proteinExistence type="inferred from homology"/>
<dbReference type="SUPFAM" id="SSF51735">
    <property type="entry name" value="NAD(P)-binding Rossmann-fold domains"/>
    <property type="match status" value="1"/>
</dbReference>
<dbReference type="InterPro" id="IPR001509">
    <property type="entry name" value="Epimerase_deHydtase"/>
</dbReference>
<evidence type="ECO:0000313" key="4">
    <source>
        <dbReference type="EMBL" id="KAJ8495522.1"/>
    </source>
</evidence>
<evidence type="ECO:0000256" key="2">
    <source>
        <dbReference type="ARBA" id="ARBA00023445"/>
    </source>
</evidence>
<protein>
    <recommendedName>
        <fullName evidence="3">NAD-dependent epimerase/dehydratase domain-containing protein</fullName>
    </recommendedName>
</protein>
<dbReference type="InterPro" id="IPR050425">
    <property type="entry name" value="NAD(P)_dehydrat-like"/>
</dbReference>
<dbReference type="AlphaFoldDB" id="A0AAD7U1N3"/>
<dbReference type="GO" id="GO:0016616">
    <property type="term" value="F:oxidoreductase activity, acting on the CH-OH group of donors, NAD or NADP as acceptor"/>
    <property type="evidence" value="ECO:0007669"/>
    <property type="project" value="TreeGrafter"/>
</dbReference>
<comment type="caution">
    <text evidence="4">The sequence shown here is derived from an EMBL/GenBank/DDBJ whole genome shotgun (WGS) entry which is preliminary data.</text>
</comment>